<accession>T0K236</accession>
<proteinExistence type="predicted"/>
<gene>
    <name evidence="1" type="ORF">CGLO_10935</name>
</gene>
<sequence>MSTFVTCRIQQRF</sequence>
<dbReference type="EMBL" id="AMYD01002259">
    <property type="protein sequence ID" value="EQB49707.1"/>
    <property type="molecule type" value="Genomic_DNA"/>
</dbReference>
<dbReference type="Proteomes" id="UP000015530">
    <property type="component" value="Unassembled WGS sequence"/>
</dbReference>
<dbReference type="HOGENOM" id="CLU_3435946_0_0_1"/>
<evidence type="ECO:0000313" key="1">
    <source>
        <dbReference type="EMBL" id="EQB49707.1"/>
    </source>
</evidence>
<organism evidence="1 2">
    <name type="scientific">Colletotrichum gloeosporioides (strain Cg-14)</name>
    <name type="common">Anthracnose fungus</name>
    <name type="synonym">Glomerella cingulata</name>
    <dbReference type="NCBI Taxonomy" id="1237896"/>
    <lineage>
        <taxon>Eukaryota</taxon>
        <taxon>Fungi</taxon>
        <taxon>Dikarya</taxon>
        <taxon>Ascomycota</taxon>
        <taxon>Pezizomycotina</taxon>
        <taxon>Sordariomycetes</taxon>
        <taxon>Hypocreomycetidae</taxon>
        <taxon>Glomerellales</taxon>
        <taxon>Glomerellaceae</taxon>
        <taxon>Colletotrichum</taxon>
        <taxon>Colletotrichum gloeosporioides species complex</taxon>
    </lineage>
</organism>
<name>T0K236_COLGC</name>
<comment type="caution">
    <text evidence="1">The sequence shown here is derived from an EMBL/GenBank/DDBJ whole genome shotgun (WGS) entry which is preliminary data.</text>
</comment>
<evidence type="ECO:0000313" key="2">
    <source>
        <dbReference type="Proteomes" id="UP000015530"/>
    </source>
</evidence>
<protein>
    <submittedName>
        <fullName evidence="1">Uncharacterized protein</fullName>
    </submittedName>
</protein>
<reference evidence="2" key="1">
    <citation type="journal article" date="2013" name="Mol. Plant Microbe Interact.">
        <title>Global aspects of pacC regulation of pathogenicity genes in Colletotrichum gloeosporioides as revealed by transcriptome analysis.</title>
        <authorList>
            <person name="Alkan N."/>
            <person name="Meng X."/>
            <person name="Friedlander G."/>
            <person name="Reuveni E."/>
            <person name="Sukno S."/>
            <person name="Sherman A."/>
            <person name="Thon M."/>
            <person name="Fluhr R."/>
            <person name="Prusky D."/>
        </authorList>
    </citation>
    <scope>NUCLEOTIDE SEQUENCE [LARGE SCALE GENOMIC DNA]</scope>
    <source>
        <strain evidence="2">Cg-14</strain>
    </source>
</reference>